<accession>A0A7J9IBN6</accession>
<proteinExistence type="predicted"/>
<reference evidence="1 2" key="1">
    <citation type="journal article" date="2019" name="Genome Biol. Evol.">
        <title>Insights into the evolution of the New World diploid cottons (Gossypium, subgenus Houzingenia) based on genome sequencing.</title>
        <authorList>
            <person name="Grover C.E."/>
            <person name="Arick M.A. 2nd"/>
            <person name="Thrash A."/>
            <person name="Conover J.L."/>
            <person name="Sanders W.S."/>
            <person name="Peterson D.G."/>
            <person name="Frelichowski J.E."/>
            <person name="Scheffler J.A."/>
            <person name="Scheffler B.E."/>
            <person name="Wendel J.F."/>
        </authorList>
    </citation>
    <scope>NUCLEOTIDE SEQUENCE [LARGE SCALE GENOMIC DNA]</scope>
    <source>
        <strain evidence="1">0</strain>
        <tissue evidence="1">Leaf</tissue>
    </source>
</reference>
<gene>
    <name evidence="1" type="ORF">Gohar_021154</name>
</gene>
<protein>
    <submittedName>
        <fullName evidence="1">Uncharacterized protein</fullName>
    </submittedName>
</protein>
<dbReference type="OrthoDB" id="10476531at2759"/>
<dbReference type="AlphaFoldDB" id="A0A7J9IBN6"/>
<sequence>MRLWIAATAVGQASQRIVPMTRTVESFSLPYLTKCTISSHLISVDSNRWSPHLRGWVGNKKKVAYCDISTNSWVAIFVFGFGDTTMSTT</sequence>
<evidence type="ECO:0000313" key="1">
    <source>
        <dbReference type="EMBL" id="MBA0819531.1"/>
    </source>
</evidence>
<dbReference type="Proteomes" id="UP000593560">
    <property type="component" value="Unassembled WGS sequence"/>
</dbReference>
<feature type="non-terminal residue" evidence="1">
    <location>
        <position position="89"/>
    </location>
</feature>
<name>A0A7J9IBN6_9ROSI</name>
<keyword evidence="2" id="KW-1185">Reference proteome</keyword>
<comment type="caution">
    <text evidence="1">The sequence shown here is derived from an EMBL/GenBank/DDBJ whole genome shotgun (WGS) entry which is preliminary data.</text>
</comment>
<evidence type="ECO:0000313" key="2">
    <source>
        <dbReference type="Proteomes" id="UP000593560"/>
    </source>
</evidence>
<dbReference type="EMBL" id="JABFAD010330162">
    <property type="protein sequence ID" value="MBA0819531.1"/>
    <property type="molecule type" value="Genomic_DNA"/>
</dbReference>
<organism evidence="1 2">
    <name type="scientific">Gossypium harknessii</name>
    <dbReference type="NCBI Taxonomy" id="34285"/>
    <lineage>
        <taxon>Eukaryota</taxon>
        <taxon>Viridiplantae</taxon>
        <taxon>Streptophyta</taxon>
        <taxon>Embryophyta</taxon>
        <taxon>Tracheophyta</taxon>
        <taxon>Spermatophyta</taxon>
        <taxon>Magnoliopsida</taxon>
        <taxon>eudicotyledons</taxon>
        <taxon>Gunneridae</taxon>
        <taxon>Pentapetalae</taxon>
        <taxon>rosids</taxon>
        <taxon>malvids</taxon>
        <taxon>Malvales</taxon>
        <taxon>Malvaceae</taxon>
        <taxon>Malvoideae</taxon>
        <taxon>Gossypium</taxon>
    </lineage>
</organism>